<dbReference type="GO" id="GO:0005524">
    <property type="term" value="F:ATP binding"/>
    <property type="evidence" value="ECO:0007669"/>
    <property type="project" value="UniProtKB-KW"/>
</dbReference>
<sequence length="335" mass="36378">MTPPRLLDIRGLTITLPQRDRRITAVSGVDLEVERGEILGLVGESGSGKSLSMLAVLGLLPRSAKVGGSVRLDGEEILGAPERRLRKLRGKRVGMVFQDPMTALDPVMTVGAQLIETLRIHEPGLSRSLARRRAIDLLGQVAIAAPEQRIDQYPHEFSGGMRQRVVIAMAIANDPELLIADEPTTALDVTIQAQIVELLERLRRERNLGLVLITHDLGLIAGLADKVTILYSGAIVERGPVFDIFANSHHPYTRGLLRAMPGAEAEGERLVAIPGTPPSPASRPEGCPFHPRCRLAVPRCSAEAPAFRWFGQSMAACHLAEEAARMELRETAHGV</sequence>
<dbReference type="InterPro" id="IPR003593">
    <property type="entry name" value="AAA+_ATPase"/>
</dbReference>
<dbReference type="PROSITE" id="PS00211">
    <property type="entry name" value="ABC_TRANSPORTER_1"/>
    <property type="match status" value="1"/>
</dbReference>
<dbReference type="CDD" id="cd03257">
    <property type="entry name" value="ABC_NikE_OppD_transporters"/>
    <property type="match status" value="1"/>
</dbReference>
<dbReference type="GO" id="GO:0005886">
    <property type="term" value="C:plasma membrane"/>
    <property type="evidence" value="ECO:0007669"/>
    <property type="project" value="UniProtKB-SubCell"/>
</dbReference>
<evidence type="ECO:0000259" key="8">
    <source>
        <dbReference type="PROSITE" id="PS50893"/>
    </source>
</evidence>
<protein>
    <submittedName>
        <fullName evidence="9">ABC transporter ATP-binding protein</fullName>
    </submittedName>
</protein>
<evidence type="ECO:0000256" key="7">
    <source>
        <dbReference type="ARBA" id="ARBA00023136"/>
    </source>
</evidence>
<comment type="subcellular location">
    <subcellularLocation>
        <location evidence="1">Cell inner membrane</location>
        <topology evidence="1">Peripheral membrane protein</topology>
    </subcellularLocation>
</comment>
<dbReference type="Proteomes" id="UP000298179">
    <property type="component" value="Unassembled WGS sequence"/>
</dbReference>
<dbReference type="PANTHER" id="PTHR43297">
    <property type="entry name" value="OLIGOPEPTIDE TRANSPORT ATP-BINDING PROTEIN APPD"/>
    <property type="match status" value="1"/>
</dbReference>
<dbReference type="SMART" id="SM00382">
    <property type="entry name" value="AAA"/>
    <property type="match status" value="1"/>
</dbReference>
<gene>
    <name evidence="9" type="ORF">E3C22_12485</name>
</gene>
<keyword evidence="7" id="KW-0472">Membrane</keyword>
<dbReference type="AlphaFoldDB" id="A0A4Y8RM06"/>
<evidence type="ECO:0000256" key="4">
    <source>
        <dbReference type="ARBA" id="ARBA00022475"/>
    </source>
</evidence>
<dbReference type="Pfam" id="PF08352">
    <property type="entry name" value="oligo_HPY"/>
    <property type="match status" value="1"/>
</dbReference>
<dbReference type="GO" id="GO:0015833">
    <property type="term" value="P:peptide transport"/>
    <property type="evidence" value="ECO:0007669"/>
    <property type="project" value="InterPro"/>
</dbReference>
<keyword evidence="6 9" id="KW-0067">ATP-binding</keyword>
<evidence type="ECO:0000256" key="1">
    <source>
        <dbReference type="ARBA" id="ARBA00004417"/>
    </source>
</evidence>
<feature type="domain" description="ABC transporter" evidence="8">
    <location>
        <begin position="9"/>
        <end position="257"/>
    </location>
</feature>
<evidence type="ECO:0000313" key="9">
    <source>
        <dbReference type="EMBL" id="TFF23240.1"/>
    </source>
</evidence>
<evidence type="ECO:0000256" key="5">
    <source>
        <dbReference type="ARBA" id="ARBA00022741"/>
    </source>
</evidence>
<dbReference type="NCBIfam" id="TIGR01727">
    <property type="entry name" value="oligo_HPY"/>
    <property type="match status" value="1"/>
</dbReference>
<reference evidence="9 10" key="1">
    <citation type="submission" date="2019-03" db="EMBL/GenBank/DDBJ databases">
        <title>Jiella endophytica sp. nov., a novel endophytic bacterium isolated from root of Ficus microcarpa Linn. f.</title>
        <authorList>
            <person name="Tuo L."/>
        </authorList>
    </citation>
    <scope>NUCLEOTIDE SEQUENCE [LARGE SCALE GENOMIC DNA]</scope>
    <source>
        <strain evidence="9 10">CBS5Q-3</strain>
    </source>
</reference>
<dbReference type="PANTHER" id="PTHR43297:SF2">
    <property type="entry name" value="DIPEPTIDE TRANSPORT ATP-BINDING PROTEIN DPPD"/>
    <property type="match status" value="1"/>
</dbReference>
<keyword evidence="5" id="KW-0547">Nucleotide-binding</keyword>
<dbReference type="FunFam" id="3.40.50.300:FF:000016">
    <property type="entry name" value="Oligopeptide ABC transporter ATP-binding component"/>
    <property type="match status" value="1"/>
</dbReference>
<dbReference type="RefSeq" id="WP_134762345.1">
    <property type="nucleotide sequence ID" value="NZ_SOZD01000003.1"/>
</dbReference>
<keyword evidence="4" id="KW-1003">Cell membrane</keyword>
<proteinExistence type="inferred from homology"/>
<keyword evidence="3" id="KW-0813">Transport</keyword>
<comment type="caution">
    <text evidence="9">The sequence shown here is derived from an EMBL/GenBank/DDBJ whole genome shotgun (WGS) entry which is preliminary data.</text>
</comment>
<evidence type="ECO:0000256" key="3">
    <source>
        <dbReference type="ARBA" id="ARBA00022448"/>
    </source>
</evidence>
<accession>A0A4Y8RM06</accession>
<name>A0A4Y8RM06_9HYPH</name>
<dbReference type="GO" id="GO:0016887">
    <property type="term" value="F:ATP hydrolysis activity"/>
    <property type="evidence" value="ECO:0007669"/>
    <property type="project" value="InterPro"/>
</dbReference>
<dbReference type="GO" id="GO:0055085">
    <property type="term" value="P:transmembrane transport"/>
    <property type="evidence" value="ECO:0007669"/>
    <property type="project" value="UniProtKB-ARBA"/>
</dbReference>
<keyword evidence="10" id="KW-1185">Reference proteome</keyword>
<dbReference type="Pfam" id="PF00005">
    <property type="entry name" value="ABC_tran"/>
    <property type="match status" value="1"/>
</dbReference>
<comment type="similarity">
    <text evidence="2">Belongs to the ABC transporter superfamily.</text>
</comment>
<dbReference type="OrthoDB" id="9815712at2"/>
<dbReference type="PROSITE" id="PS50893">
    <property type="entry name" value="ABC_TRANSPORTER_2"/>
    <property type="match status" value="1"/>
</dbReference>
<dbReference type="InterPro" id="IPR017871">
    <property type="entry name" value="ABC_transporter-like_CS"/>
</dbReference>
<dbReference type="InterPro" id="IPR027417">
    <property type="entry name" value="P-loop_NTPase"/>
</dbReference>
<evidence type="ECO:0000256" key="6">
    <source>
        <dbReference type="ARBA" id="ARBA00022840"/>
    </source>
</evidence>
<dbReference type="EMBL" id="SOZD01000003">
    <property type="protein sequence ID" value="TFF23240.1"/>
    <property type="molecule type" value="Genomic_DNA"/>
</dbReference>
<evidence type="ECO:0000256" key="2">
    <source>
        <dbReference type="ARBA" id="ARBA00005417"/>
    </source>
</evidence>
<evidence type="ECO:0000313" key="10">
    <source>
        <dbReference type="Proteomes" id="UP000298179"/>
    </source>
</evidence>
<dbReference type="Gene3D" id="3.40.50.300">
    <property type="entry name" value="P-loop containing nucleotide triphosphate hydrolases"/>
    <property type="match status" value="1"/>
</dbReference>
<dbReference type="SUPFAM" id="SSF52540">
    <property type="entry name" value="P-loop containing nucleoside triphosphate hydrolases"/>
    <property type="match status" value="1"/>
</dbReference>
<dbReference type="InterPro" id="IPR013563">
    <property type="entry name" value="Oligopep_ABC_C"/>
</dbReference>
<organism evidence="9 10">
    <name type="scientific">Jiella endophytica</name>
    <dbReference type="NCBI Taxonomy" id="2558362"/>
    <lineage>
        <taxon>Bacteria</taxon>
        <taxon>Pseudomonadati</taxon>
        <taxon>Pseudomonadota</taxon>
        <taxon>Alphaproteobacteria</taxon>
        <taxon>Hyphomicrobiales</taxon>
        <taxon>Aurantimonadaceae</taxon>
        <taxon>Jiella</taxon>
    </lineage>
</organism>
<dbReference type="InterPro" id="IPR003439">
    <property type="entry name" value="ABC_transporter-like_ATP-bd"/>
</dbReference>
<dbReference type="InterPro" id="IPR050388">
    <property type="entry name" value="ABC_Ni/Peptide_Import"/>
</dbReference>